<gene>
    <name evidence="1" type="ORF">PsorP6_010638</name>
</gene>
<accession>A0ACC0VWK2</accession>
<dbReference type="Proteomes" id="UP001163321">
    <property type="component" value="Chromosome 6"/>
</dbReference>
<reference evidence="1 2" key="1">
    <citation type="journal article" date="2022" name="bioRxiv">
        <title>The genome of the oomycete Peronosclerospora sorghi, a cosmopolitan pathogen of maize and sorghum, is inflated with dispersed pseudogenes.</title>
        <authorList>
            <person name="Fletcher K."/>
            <person name="Martin F."/>
            <person name="Isakeit T."/>
            <person name="Cavanaugh K."/>
            <person name="Magill C."/>
            <person name="Michelmore R."/>
        </authorList>
    </citation>
    <scope>NUCLEOTIDE SEQUENCE [LARGE SCALE GENOMIC DNA]</scope>
    <source>
        <strain evidence="1">P6</strain>
    </source>
</reference>
<keyword evidence="2" id="KW-1185">Reference proteome</keyword>
<name>A0ACC0VWK2_9STRA</name>
<protein>
    <submittedName>
        <fullName evidence="1">Uncharacterized protein</fullName>
    </submittedName>
</protein>
<proteinExistence type="predicted"/>
<dbReference type="EMBL" id="CM047585">
    <property type="protein sequence ID" value="KAI9910587.1"/>
    <property type="molecule type" value="Genomic_DNA"/>
</dbReference>
<comment type="caution">
    <text evidence="1">The sequence shown here is derived from an EMBL/GenBank/DDBJ whole genome shotgun (WGS) entry which is preliminary data.</text>
</comment>
<organism evidence="1 2">
    <name type="scientific">Peronosclerospora sorghi</name>
    <dbReference type="NCBI Taxonomy" id="230839"/>
    <lineage>
        <taxon>Eukaryota</taxon>
        <taxon>Sar</taxon>
        <taxon>Stramenopiles</taxon>
        <taxon>Oomycota</taxon>
        <taxon>Peronosporomycetes</taxon>
        <taxon>Peronosporales</taxon>
        <taxon>Peronosporaceae</taxon>
        <taxon>Peronosclerospora</taxon>
    </lineage>
</organism>
<evidence type="ECO:0000313" key="2">
    <source>
        <dbReference type="Proteomes" id="UP001163321"/>
    </source>
</evidence>
<evidence type="ECO:0000313" key="1">
    <source>
        <dbReference type="EMBL" id="KAI9910587.1"/>
    </source>
</evidence>
<sequence length="71" mass="8316">MLQFESWTFEEFDKVFKNTVDDPFLLVDDEESNERSNVDKNSVEQCDDLLCLKNIVDKKLTDGELLDVSRL</sequence>